<dbReference type="CDD" id="cd04301">
    <property type="entry name" value="NAT_SF"/>
    <property type="match status" value="1"/>
</dbReference>
<dbReference type="Proteomes" id="UP001595896">
    <property type="component" value="Unassembled WGS sequence"/>
</dbReference>
<evidence type="ECO:0000313" key="2">
    <source>
        <dbReference type="EMBL" id="MFC4735304.1"/>
    </source>
</evidence>
<name>A0ABV9NTL9_9BACI</name>
<organism evidence="2 3">
    <name type="scientific">Bacillus daqingensis</name>
    <dbReference type="NCBI Taxonomy" id="872396"/>
    <lineage>
        <taxon>Bacteria</taxon>
        <taxon>Bacillati</taxon>
        <taxon>Bacillota</taxon>
        <taxon>Bacilli</taxon>
        <taxon>Bacillales</taxon>
        <taxon>Bacillaceae</taxon>
        <taxon>Bacillus</taxon>
    </lineage>
</organism>
<dbReference type="EMBL" id="JBHSGK010000003">
    <property type="protein sequence ID" value="MFC4735304.1"/>
    <property type="molecule type" value="Genomic_DNA"/>
</dbReference>
<dbReference type="InterPro" id="IPR053144">
    <property type="entry name" value="Acetyltransferase_Butenolide"/>
</dbReference>
<protein>
    <submittedName>
        <fullName evidence="2">GNAT family N-acetyltransferase</fullName>
        <ecNumber evidence="2">2.3.-.-</ecNumber>
    </submittedName>
</protein>
<evidence type="ECO:0000313" key="3">
    <source>
        <dbReference type="Proteomes" id="UP001595896"/>
    </source>
</evidence>
<keyword evidence="2" id="KW-0808">Transferase</keyword>
<comment type="caution">
    <text evidence="2">The sequence shown here is derived from an EMBL/GenBank/DDBJ whole genome shotgun (WGS) entry which is preliminary data.</text>
</comment>
<feature type="domain" description="N-acetyltransferase" evidence="1">
    <location>
        <begin position="12"/>
        <end position="135"/>
    </location>
</feature>
<keyword evidence="3" id="KW-1185">Reference proteome</keyword>
<keyword evidence="2" id="KW-0012">Acyltransferase</keyword>
<dbReference type="Gene3D" id="3.40.630.30">
    <property type="match status" value="1"/>
</dbReference>
<evidence type="ECO:0000259" key="1">
    <source>
        <dbReference type="PROSITE" id="PS51186"/>
    </source>
</evidence>
<reference evidence="3" key="1">
    <citation type="journal article" date="2019" name="Int. J. Syst. Evol. Microbiol.">
        <title>The Global Catalogue of Microorganisms (GCM) 10K type strain sequencing project: providing services to taxonomists for standard genome sequencing and annotation.</title>
        <authorList>
            <consortium name="The Broad Institute Genomics Platform"/>
            <consortium name="The Broad Institute Genome Sequencing Center for Infectious Disease"/>
            <person name="Wu L."/>
            <person name="Ma J."/>
        </authorList>
    </citation>
    <scope>NUCLEOTIDE SEQUENCE [LARGE SCALE GENOMIC DNA]</scope>
    <source>
        <strain evidence="3">JCM 12165</strain>
    </source>
</reference>
<dbReference type="GO" id="GO:0016746">
    <property type="term" value="F:acyltransferase activity"/>
    <property type="evidence" value="ECO:0007669"/>
    <property type="project" value="UniProtKB-KW"/>
</dbReference>
<dbReference type="PANTHER" id="PTHR43233:SF1">
    <property type="entry name" value="FAMILY N-ACETYLTRANSFERASE, PUTATIVE (AFU_ORTHOLOGUE AFUA_6G03350)-RELATED"/>
    <property type="match status" value="1"/>
</dbReference>
<proteinExistence type="predicted"/>
<dbReference type="InterPro" id="IPR016181">
    <property type="entry name" value="Acyl_CoA_acyltransferase"/>
</dbReference>
<accession>A0ABV9NTL9</accession>
<dbReference type="Pfam" id="PF13673">
    <property type="entry name" value="Acetyltransf_10"/>
    <property type="match status" value="1"/>
</dbReference>
<gene>
    <name evidence="2" type="ORF">ACFO4L_01785</name>
</gene>
<dbReference type="PANTHER" id="PTHR43233">
    <property type="entry name" value="FAMILY N-ACETYLTRANSFERASE, PUTATIVE (AFU_ORTHOLOGUE AFUA_6G03350)-RELATED"/>
    <property type="match status" value="1"/>
</dbReference>
<dbReference type="InterPro" id="IPR000182">
    <property type="entry name" value="GNAT_dom"/>
</dbReference>
<dbReference type="RefSeq" id="WP_377907931.1">
    <property type="nucleotide sequence ID" value="NZ_JBHSGK010000003.1"/>
</dbReference>
<dbReference type="EC" id="2.3.-.-" evidence="2"/>
<dbReference type="PROSITE" id="PS51186">
    <property type="entry name" value="GNAT"/>
    <property type="match status" value="1"/>
</dbReference>
<sequence length="135" mass="15208">MEQQMISYETNGSIHPEEMADVFRSSGIRRPVNDLERIKRMLEEAQLTVTARAEGELVGIARCLTDFSYACYLSDLAVKKEHQSNGIGKELIEHVKQAIGPQTALILLSAPEAMDYYPKAGFEKVENGFIVKREF</sequence>
<dbReference type="SUPFAM" id="SSF55729">
    <property type="entry name" value="Acyl-CoA N-acyltransferases (Nat)"/>
    <property type="match status" value="1"/>
</dbReference>